<dbReference type="Proteomes" id="UP001652504">
    <property type="component" value="Unassembled WGS sequence"/>
</dbReference>
<dbReference type="InterPro" id="IPR002545">
    <property type="entry name" value="CheW-lke_dom"/>
</dbReference>
<keyword evidence="3" id="KW-1185">Reference proteome</keyword>
<dbReference type="PROSITE" id="PS50851">
    <property type="entry name" value="CHEW"/>
    <property type="match status" value="1"/>
</dbReference>
<dbReference type="SUPFAM" id="SSF50341">
    <property type="entry name" value="CheW-like"/>
    <property type="match status" value="1"/>
</dbReference>
<name>A0ABT3A3C0_9ALTE</name>
<dbReference type="RefSeq" id="WP_263710384.1">
    <property type="nucleotide sequence ID" value="NZ_JAOWKX010000001.1"/>
</dbReference>
<feature type="domain" description="CheW-like" evidence="1">
    <location>
        <begin position="106"/>
        <end position="244"/>
    </location>
</feature>
<dbReference type="InterPro" id="IPR014506">
    <property type="entry name" value="UCP020479_CheW"/>
</dbReference>
<protein>
    <submittedName>
        <fullName evidence="2">Chemotaxis protein CheW</fullName>
    </submittedName>
</protein>
<organism evidence="2 3">
    <name type="scientific">Fluctibacter corallii</name>
    <dbReference type="NCBI Taxonomy" id="2984329"/>
    <lineage>
        <taxon>Bacteria</taxon>
        <taxon>Pseudomonadati</taxon>
        <taxon>Pseudomonadota</taxon>
        <taxon>Gammaproteobacteria</taxon>
        <taxon>Alteromonadales</taxon>
        <taxon>Alteromonadaceae</taxon>
        <taxon>Fluctibacter</taxon>
    </lineage>
</organism>
<dbReference type="Pfam" id="PF01584">
    <property type="entry name" value="CheW"/>
    <property type="match status" value="1"/>
</dbReference>
<proteinExistence type="predicted"/>
<dbReference type="PIRSF" id="PIRSF020479">
    <property type="entry name" value="UCP020479_CheW"/>
    <property type="match status" value="1"/>
</dbReference>
<dbReference type="EMBL" id="JAOWKX010000001">
    <property type="protein sequence ID" value="MCV2883180.1"/>
    <property type="molecule type" value="Genomic_DNA"/>
</dbReference>
<reference evidence="2 3" key="1">
    <citation type="submission" date="2022-10" db="EMBL/GenBank/DDBJ databases">
        <title>Aestuariibacter sp. AA17 isolated from Montipora capitata coral fragment.</title>
        <authorList>
            <person name="Emsley S.A."/>
            <person name="Pfannmuller K.M."/>
            <person name="Loughran R.M."/>
            <person name="Shlafstein M."/>
            <person name="Papke E."/>
            <person name="Saw J.H."/>
            <person name="Ushijima B."/>
            <person name="Videau P."/>
        </authorList>
    </citation>
    <scope>NUCLEOTIDE SEQUENCE [LARGE SCALE GENOMIC DNA]</scope>
    <source>
        <strain evidence="2 3">AA17</strain>
    </source>
</reference>
<dbReference type="SMART" id="SM00260">
    <property type="entry name" value="CheW"/>
    <property type="match status" value="1"/>
</dbReference>
<gene>
    <name evidence="2" type="ORF">OE749_00545</name>
</gene>
<evidence type="ECO:0000259" key="1">
    <source>
        <dbReference type="PROSITE" id="PS50851"/>
    </source>
</evidence>
<evidence type="ECO:0000313" key="3">
    <source>
        <dbReference type="Proteomes" id="UP001652504"/>
    </source>
</evidence>
<evidence type="ECO:0000313" key="2">
    <source>
        <dbReference type="EMBL" id="MCV2883180.1"/>
    </source>
</evidence>
<comment type="caution">
    <text evidence="2">The sequence shown here is derived from an EMBL/GenBank/DDBJ whole genome shotgun (WGS) entry which is preliminary data.</text>
</comment>
<accession>A0ABT3A3C0</accession>
<sequence length="251" mass="28112">MSKGTFAKEEVMEEYLDALLTEMPEEELVAKQKVAKLLEGAVPEVPAIPVETELNEHTVEDVEQSIPTEIIEEVAEPVDKAKVFTSLAEKEKQAVDVPVSQLATEPFQALFFEVAGLTMAVPLINLGGIHNLDKIGPLFGKPNWFKGVMLHREEKLKVVDTAQWVMPEKYNEKLAENLNYQYLIMLDESGWGLASEKLVTTATLNPEDVKWRGDDKKRPWLAGLVKEKMCALINVKQLIELLNKGQGSNDQ</sequence>
<dbReference type="InterPro" id="IPR036061">
    <property type="entry name" value="CheW-like_dom_sf"/>
</dbReference>